<organism evidence="6 7">
    <name type="scientific">Actinomadura citrea</name>
    <dbReference type="NCBI Taxonomy" id="46158"/>
    <lineage>
        <taxon>Bacteria</taxon>
        <taxon>Bacillati</taxon>
        <taxon>Actinomycetota</taxon>
        <taxon>Actinomycetes</taxon>
        <taxon>Streptosporangiales</taxon>
        <taxon>Thermomonosporaceae</taxon>
        <taxon>Actinomadura</taxon>
    </lineage>
</organism>
<evidence type="ECO:0000313" key="7">
    <source>
        <dbReference type="Proteomes" id="UP000591272"/>
    </source>
</evidence>
<evidence type="ECO:0000313" key="6">
    <source>
        <dbReference type="EMBL" id="NYE15413.1"/>
    </source>
</evidence>
<feature type="compositionally biased region" description="Polar residues" evidence="4">
    <location>
        <begin position="430"/>
        <end position="444"/>
    </location>
</feature>
<name>A0A7Y9KGW6_9ACTN</name>
<dbReference type="Proteomes" id="UP000591272">
    <property type="component" value="Unassembled WGS sequence"/>
</dbReference>
<feature type="domain" description="Ketosynthase family 3 (KS3)" evidence="5">
    <location>
        <begin position="1"/>
        <end position="419"/>
    </location>
</feature>
<evidence type="ECO:0000256" key="3">
    <source>
        <dbReference type="RuleBase" id="RU003694"/>
    </source>
</evidence>
<comment type="similarity">
    <text evidence="1 3">Belongs to the thiolase-like superfamily. Beta-ketoacyl-ACP synthases family.</text>
</comment>
<dbReference type="GO" id="GO:0004315">
    <property type="term" value="F:3-oxoacyl-[acyl-carrier-protein] synthase activity"/>
    <property type="evidence" value="ECO:0007669"/>
    <property type="project" value="UniProtKB-EC"/>
</dbReference>
<feature type="region of interest" description="Disordered" evidence="4">
    <location>
        <begin position="1"/>
        <end position="21"/>
    </location>
</feature>
<dbReference type="PROSITE" id="PS52004">
    <property type="entry name" value="KS3_2"/>
    <property type="match status" value="1"/>
</dbReference>
<dbReference type="Pfam" id="PF02801">
    <property type="entry name" value="Ketoacyl-synt_C"/>
    <property type="match status" value="1"/>
</dbReference>
<evidence type="ECO:0000256" key="1">
    <source>
        <dbReference type="ARBA" id="ARBA00008467"/>
    </source>
</evidence>
<dbReference type="CDD" id="cd00834">
    <property type="entry name" value="KAS_I_II"/>
    <property type="match status" value="1"/>
</dbReference>
<proteinExistence type="inferred from homology"/>
<dbReference type="Pfam" id="PF00109">
    <property type="entry name" value="ketoacyl-synt"/>
    <property type="match status" value="1"/>
</dbReference>
<dbReference type="InterPro" id="IPR014031">
    <property type="entry name" value="Ketoacyl_synth_C"/>
</dbReference>
<dbReference type="InterPro" id="IPR016039">
    <property type="entry name" value="Thiolase-like"/>
</dbReference>
<dbReference type="GO" id="GO:0006633">
    <property type="term" value="P:fatty acid biosynthetic process"/>
    <property type="evidence" value="ECO:0007669"/>
    <property type="project" value="TreeGrafter"/>
</dbReference>
<comment type="caution">
    <text evidence="6">The sequence shown here is derived from an EMBL/GenBank/DDBJ whole genome shotgun (WGS) entry which is preliminary data.</text>
</comment>
<feature type="compositionally biased region" description="Basic and acidic residues" evidence="4">
    <location>
        <begin position="7"/>
        <end position="21"/>
    </location>
</feature>
<dbReference type="InterPro" id="IPR020841">
    <property type="entry name" value="PKS_Beta-ketoAc_synthase_dom"/>
</dbReference>
<dbReference type="InterPro" id="IPR000794">
    <property type="entry name" value="Beta-ketoacyl_synthase"/>
</dbReference>
<reference evidence="6 7" key="1">
    <citation type="submission" date="2020-07" db="EMBL/GenBank/DDBJ databases">
        <title>Sequencing the genomes of 1000 actinobacteria strains.</title>
        <authorList>
            <person name="Klenk H.-P."/>
        </authorList>
    </citation>
    <scope>NUCLEOTIDE SEQUENCE [LARGE SCALE GENOMIC DNA]</scope>
    <source>
        <strain evidence="6 7">DSM 43461</strain>
    </source>
</reference>
<evidence type="ECO:0000259" key="5">
    <source>
        <dbReference type="PROSITE" id="PS52004"/>
    </source>
</evidence>
<keyword evidence="2 3" id="KW-0808">Transferase</keyword>
<dbReference type="PANTHER" id="PTHR11712">
    <property type="entry name" value="POLYKETIDE SYNTHASE-RELATED"/>
    <property type="match status" value="1"/>
</dbReference>
<dbReference type="SMART" id="SM00825">
    <property type="entry name" value="PKS_KS"/>
    <property type="match status" value="1"/>
</dbReference>
<dbReference type="InterPro" id="IPR014030">
    <property type="entry name" value="Ketoacyl_synth_N"/>
</dbReference>
<dbReference type="GO" id="GO:0005829">
    <property type="term" value="C:cytosol"/>
    <property type="evidence" value="ECO:0007669"/>
    <property type="project" value="TreeGrafter"/>
</dbReference>
<dbReference type="EMBL" id="JACCBT010000001">
    <property type="protein sequence ID" value="NYE15413.1"/>
    <property type="molecule type" value="Genomic_DNA"/>
</dbReference>
<evidence type="ECO:0000256" key="2">
    <source>
        <dbReference type="ARBA" id="ARBA00022679"/>
    </source>
</evidence>
<dbReference type="AlphaFoldDB" id="A0A7Y9KGW6"/>
<evidence type="ECO:0000256" key="4">
    <source>
        <dbReference type="SAM" id="MobiDB-lite"/>
    </source>
</evidence>
<dbReference type="EC" id="2.3.1.179" evidence="6"/>
<sequence length="452" mass="46204">MEVSAVSHDRPHARGPADDPRPRVVVTGLGVISSIGIGRADFLTALRAGACGASPISGFDTTGFRYARAYEVPGFDPETRLRRIEPGRFGKVGAQAAAAARMAMRDAGLDPAAVRDEPGVIAVGTTCGESLDVDALAAAEVAGGLGRLPAPRARRVHPGRLPVAVAVELGLTDVEAVTIPTVCAAGNYAVGHALDALRGGEAEFAICGGADSVSRMAFAGFYRLRAWASERCSPFDLDRNGFMFGEGAGMLVLETLDHARRRGATVLAEVAGFGLNCDAEHPTRPLRERVAECLSGALRDAGAAPREVDVVFAHGTGTKINDAMESAVFADVFGDAPPPVTALKSMIGHTQGAAGAHACIAAVLGMEHGFIPPTVNFSTPDPECPVDCVTGASRPARVRTAVVNSLGVGGNNAAVVLRHPGALAGGPPTGQGTSVENEPSTGRGTATKEGAA</sequence>
<keyword evidence="7" id="KW-1185">Reference proteome</keyword>
<feature type="region of interest" description="Disordered" evidence="4">
    <location>
        <begin position="420"/>
        <end position="452"/>
    </location>
</feature>
<keyword evidence="6" id="KW-0012">Acyltransferase</keyword>
<protein>
    <submittedName>
        <fullName evidence="6">3-oxoacyl-[acyl-carrier-protein] synthase II</fullName>
        <ecNumber evidence="6">2.3.1.179</ecNumber>
    </submittedName>
</protein>
<dbReference type="SUPFAM" id="SSF53901">
    <property type="entry name" value="Thiolase-like"/>
    <property type="match status" value="2"/>
</dbReference>
<dbReference type="PANTHER" id="PTHR11712:SF336">
    <property type="entry name" value="3-OXOACYL-[ACYL-CARRIER-PROTEIN] SYNTHASE, MITOCHONDRIAL"/>
    <property type="match status" value="1"/>
</dbReference>
<accession>A0A7Y9KGW6</accession>
<gene>
    <name evidence="6" type="ORF">BJ999_005709</name>
</gene>
<dbReference type="RefSeq" id="WP_179836109.1">
    <property type="nucleotide sequence ID" value="NZ_BMRD01000020.1"/>
</dbReference>
<dbReference type="Gene3D" id="3.40.47.10">
    <property type="match status" value="1"/>
</dbReference>